<dbReference type="Pfam" id="PF13490">
    <property type="entry name" value="zf-HC2"/>
    <property type="match status" value="1"/>
</dbReference>
<dbReference type="Proteomes" id="UP000737402">
    <property type="component" value="Unassembled WGS sequence"/>
</dbReference>
<organism evidence="5 6">
    <name type="scientific">Sutcliffiella tianshenii</name>
    <dbReference type="NCBI Taxonomy" id="1463404"/>
    <lineage>
        <taxon>Bacteria</taxon>
        <taxon>Bacillati</taxon>
        <taxon>Bacillota</taxon>
        <taxon>Bacilli</taxon>
        <taxon>Bacillales</taxon>
        <taxon>Bacillaceae</taxon>
        <taxon>Sutcliffiella</taxon>
    </lineage>
</organism>
<evidence type="ECO:0000256" key="3">
    <source>
        <dbReference type="SAM" id="Phobius"/>
    </source>
</evidence>
<dbReference type="InterPro" id="IPR027383">
    <property type="entry name" value="Znf_put"/>
</dbReference>
<evidence type="ECO:0000256" key="1">
    <source>
        <dbReference type="ARBA" id="ARBA00024353"/>
    </source>
</evidence>
<sequence length="487" mass="57177">MKLEHEVVRDLYPLYMENELSPAVKQAVDAHLSECEACRNTYQTGEEFFDHIKELENTEVPNTVDERVRMKIRLTRYKWITAVLTAIILTLLVSDYKSGREKLILEFENYYRSQELLPIMFNIVKEPEHSELEYVSRAVNQLFVDMIALEEHLNFFEKHQLNNTEYYLSINTSNFNSMLEIMQFRFEQGMWSDTDEAAYQVTQQYFDELNQLSNRQYRKFKHGFSSYFETLDVEEFDRFYKDINNLSDSYTRFHKLPEELQPMDEKELAKHVAHILDVHEKKVELRKESPLNDSPYTYQFHIDGQYDGAIDGITGQLLEVRSYPTELGGPTLAKDETEEKVKGHVEKIYGSNFTYDLVPIGGNASNESKYYKLYSFKIIPNYKGYPLYTPLEQDTVMTVNARTGEIDTFRHNQDVPSYKDIEKQDLEIAVPLETFNKQGLSKTVVIYSAITGKFELVHMNPALDYFEKGKFYSAKTGKEEWIRVDGR</sequence>
<dbReference type="Gene3D" id="1.10.10.1320">
    <property type="entry name" value="Anti-sigma factor, zinc-finger domain"/>
    <property type="match status" value="1"/>
</dbReference>
<comment type="similarity">
    <text evidence="1">Belongs to the zinc-associated anti-sigma factor (ZAS) superfamily. Anti-sigma-W factor family.</text>
</comment>
<keyword evidence="3" id="KW-0812">Transmembrane</keyword>
<gene>
    <name evidence="5" type="ORF">JOC95_003009</name>
</gene>
<dbReference type="EMBL" id="JAFBED010000006">
    <property type="protein sequence ID" value="MBM7621136.1"/>
    <property type="molecule type" value="Genomic_DNA"/>
</dbReference>
<accession>A0ABS2P2E9</accession>
<evidence type="ECO:0000259" key="4">
    <source>
        <dbReference type="Pfam" id="PF13490"/>
    </source>
</evidence>
<proteinExistence type="inferred from homology"/>
<evidence type="ECO:0000313" key="5">
    <source>
        <dbReference type="EMBL" id="MBM7621136.1"/>
    </source>
</evidence>
<evidence type="ECO:0000313" key="6">
    <source>
        <dbReference type="Proteomes" id="UP000737402"/>
    </source>
</evidence>
<name>A0ABS2P2E9_9BACI</name>
<dbReference type="RefSeq" id="WP_204417800.1">
    <property type="nucleotide sequence ID" value="NZ_JAFBED010000006.1"/>
</dbReference>
<dbReference type="InterPro" id="IPR041916">
    <property type="entry name" value="Anti_sigma_zinc_sf"/>
</dbReference>
<keyword evidence="3" id="KW-1133">Transmembrane helix</keyword>
<feature type="transmembrane region" description="Helical" evidence="3">
    <location>
        <begin position="77"/>
        <end position="94"/>
    </location>
</feature>
<evidence type="ECO:0000256" key="2">
    <source>
        <dbReference type="ARBA" id="ARBA00024438"/>
    </source>
</evidence>
<keyword evidence="3" id="KW-0472">Membrane</keyword>
<comment type="caution">
    <text evidence="5">The sequence shown here is derived from an EMBL/GenBank/DDBJ whole genome shotgun (WGS) entry which is preliminary data.</text>
</comment>
<reference evidence="5 6" key="1">
    <citation type="submission" date="2021-01" db="EMBL/GenBank/DDBJ databases">
        <title>Genomic Encyclopedia of Type Strains, Phase IV (KMG-IV): sequencing the most valuable type-strain genomes for metagenomic binning, comparative biology and taxonomic classification.</title>
        <authorList>
            <person name="Goeker M."/>
        </authorList>
    </citation>
    <scope>NUCLEOTIDE SEQUENCE [LARGE SCALE GENOMIC DNA]</scope>
    <source>
        <strain evidence="5 6">DSM 25879</strain>
    </source>
</reference>
<keyword evidence="6" id="KW-1185">Reference proteome</keyword>
<feature type="domain" description="Putative zinc-finger" evidence="4">
    <location>
        <begin position="7"/>
        <end position="39"/>
    </location>
</feature>
<protein>
    <recommendedName>
        <fullName evidence="2">Anti-sigma-W factor RsiW</fullName>
    </recommendedName>
</protein>